<dbReference type="AlphaFoldDB" id="A0A2P6NWX3"/>
<reference evidence="2 3" key="1">
    <citation type="journal article" date="2018" name="Genome Biol. Evol.">
        <title>Multiple Roots of Fruiting Body Formation in Amoebozoa.</title>
        <authorList>
            <person name="Hillmann F."/>
            <person name="Forbes G."/>
            <person name="Novohradska S."/>
            <person name="Ferling I."/>
            <person name="Riege K."/>
            <person name="Groth M."/>
            <person name="Westermann M."/>
            <person name="Marz M."/>
            <person name="Spaller T."/>
            <person name="Winckler T."/>
            <person name="Schaap P."/>
            <person name="Glockner G."/>
        </authorList>
    </citation>
    <scope>NUCLEOTIDE SEQUENCE [LARGE SCALE GENOMIC DNA]</scope>
    <source>
        <strain evidence="2 3">Jena</strain>
    </source>
</reference>
<accession>A0A2P6NWX3</accession>
<dbReference type="PANTHER" id="PTHR11188">
    <property type="entry name" value="ARRESTIN DOMAIN CONTAINING PROTEIN"/>
    <property type="match status" value="1"/>
</dbReference>
<evidence type="ECO:0000259" key="1">
    <source>
        <dbReference type="SMART" id="SM01017"/>
    </source>
</evidence>
<dbReference type="PANTHER" id="PTHR11188:SF17">
    <property type="entry name" value="FI21816P1"/>
    <property type="match status" value="1"/>
</dbReference>
<dbReference type="InterPro" id="IPR050357">
    <property type="entry name" value="Arrestin_domain-protein"/>
</dbReference>
<keyword evidence="3" id="KW-1185">Reference proteome</keyword>
<organism evidence="2 3">
    <name type="scientific">Planoprotostelium fungivorum</name>
    <dbReference type="NCBI Taxonomy" id="1890364"/>
    <lineage>
        <taxon>Eukaryota</taxon>
        <taxon>Amoebozoa</taxon>
        <taxon>Evosea</taxon>
        <taxon>Variosea</taxon>
        <taxon>Cavosteliida</taxon>
        <taxon>Cavosteliaceae</taxon>
        <taxon>Planoprotostelium</taxon>
    </lineage>
</organism>
<dbReference type="InterPro" id="IPR014756">
    <property type="entry name" value="Ig_E-set"/>
</dbReference>
<dbReference type="GO" id="GO:0005737">
    <property type="term" value="C:cytoplasm"/>
    <property type="evidence" value="ECO:0007669"/>
    <property type="project" value="TreeGrafter"/>
</dbReference>
<dbReference type="GO" id="GO:0015031">
    <property type="term" value="P:protein transport"/>
    <property type="evidence" value="ECO:0007669"/>
    <property type="project" value="TreeGrafter"/>
</dbReference>
<dbReference type="InterPro" id="IPR011022">
    <property type="entry name" value="Arrestin_C-like"/>
</dbReference>
<comment type="caution">
    <text evidence="2">The sequence shown here is derived from an EMBL/GenBank/DDBJ whole genome shotgun (WGS) entry which is preliminary data.</text>
</comment>
<dbReference type="InParanoid" id="A0A2P6NWX3"/>
<dbReference type="EMBL" id="MDYQ01000010">
    <property type="protein sequence ID" value="PRP88457.1"/>
    <property type="molecule type" value="Genomic_DNA"/>
</dbReference>
<dbReference type="SUPFAM" id="SSF81296">
    <property type="entry name" value="E set domains"/>
    <property type="match status" value="2"/>
</dbReference>
<evidence type="ECO:0000313" key="3">
    <source>
        <dbReference type="Proteomes" id="UP000241769"/>
    </source>
</evidence>
<sequence>MHERSNIIQLVTNKPLYYPGDSVAGAVIIHNEKPIKCKDVVVTLRNLVWVCSGGGDHRLEEDTTHCESISFREAGFVPDRVILPGVNEFTFLFRPVGGEGTISTCHFPSCGSRWVLDATVQTSALRSQLTQQATIHVMSTSNSPTPVNLFSEHRTRNSTPSIMRVPVSARMEIEKTSYKPGDKVKVEIIIENASNRDLQGATLSLTRKLTGKRHLHGTDLDLEQVKSPSGIQKNSTLHFTTTLEIPDDVVRSCKNDMLNISYWLMLKVPKPGMHRTLKTRLECAGSIAALEVVVIHDKMFVFLDEITAPVCSCGFYGSL</sequence>
<dbReference type="Pfam" id="PF02752">
    <property type="entry name" value="Arrestin_C"/>
    <property type="match status" value="1"/>
</dbReference>
<evidence type="ECO:0000313" key="2">
    <source>
        <dbReference type="EMBL" id="PRP88457.1"/>
    </source>
</evidence>
<feature type="domain" description="Arrestin C-terminal-like" evidence="1">
    <location>
        <begin position="163"/>
        <end position="283"/>
    </location>
</feature>
<proteinExistence type="predicted"/>
<name>A0A2P6NWX3_9EUKA</name>
<dbReference type="SMART" id="SM01017">
    <property type="entry name" value="Arrestin_C"/>
    <property type="match status" value="1"/>
</dbReference>
<dbReference type="InterPro" id="IPR014752">
    <property type="entry name" value="Arrestin-like_C"/>
</dbReference>
<dbReference type="Gene3D" id="2.60.40.640">
    <property type="match status" value="2"/>
</dbReference>
<dbReference type="Proteomes" id="UP000241769">
    <property type="component" value="Unassembled WGS sequence"/>
</dbReference>
<gene>
    <name evidence="2" type="ORF">PROFUN_03174</name>
</gene>
<protein>
    <recommendedName>
        <fullName evidence="1">Arrestin C-terminal-like domain-containing protein</fullName>
    </recommendedName>
</protein>
<dbReference type="OrthoDB" id="2333384at2759"/>